<dbReference type="OrthoDB" id="1341056at2"/>
<proteinExistence type="predicted"/>
<evidence type="ECO:0000313" key="2">
    <source>
        <dbReference type="Proteomes" id="UP000184028"/>
    </source>
</evidence>
<dbReference type="EMBL" id="FRBT01000003">
    <property type="protein sequence ID" value="SHL93130.1"/>
    <property type="molecule type" value="Genomic_DNA"/>
</dbReference>
<reference evidence="2" key="1">
    <citation type="submission" date="2016-11" db="EMBL/GenBank/DDBJ databases">
        <authorList>
            <person name="Varghese N."/>
            <person name="Submissions S."/>
        </authorList>
    </citation>
    <scope>NUCLEOTIDE SEQUENCE [LARGE SCALE GENOMIC DNA]</scope>
    <source>
        <strain evidence="2">DSM 24724</strain>
    </source>
</reference>
<evidence type="ECO:0000313" key="1">
    <source>
        <dbReference type="EMBL" id="SHL93130.1"/>
    </source>
</evidence>
<dbReference type="RefSeq" id="WP_068845584.1">
    <property type="nucleotide sequence ID" value="NZ_FRBT01000003.1"/>
</dbReference>
<accession>A0A1M7EN57</accession>
<name>A0A1M7EN57_9FLAO</name>
<dbReference type="AlphaFoldDB" id="A0A1M7EN57"/>
<protein>
    <submittedName>
        <fullName evidence="1">Uncharacterized protein</fullName>
    </submittedName>
</protein>
<sequence>MQNLESLFQSFETGIRSVKATKPKDYLNKIGLDYAELRIGFNSGQFHHNKSQEAKDDFEALGVLKKSDAGVRKEDLTAYTVFGRYGLIFPLLSEKNEIVNYFALRFDLDAPKEEYLNSEGIYPAYPNALTKRLYIAPTVIDCASLIQSKALENRDAVIALHNGALFPQHLEAIKTLHELEEIIIIKR</sequence>
<dbReference type="STRING" id="946677.SAMN05444484_1031"/>
<gene>
    <name evidence="1" type="ORF">SAMN05444484_1031</name>
</gene>
<keyword evidence="2" id="KW-1185">Reference proteome</keyword>
<organism evidence="1 2">
    <name type="scientific">Flavobacterium chilense</name>
    <dbReference type="NCBI Taxonomy" id="946677"/>
    <lineage>
        <taxon>Bacteria</taxon>
        <taxon>Pseudomonadati</taxon>
        <taxon>Bacteroidota</taxon>
        <taxon>Flavobacteriia</taxon>
        <taxon>Flavobacteriales</taxon>
        <taxon>Flavobacteriaceae</taxon>
        <taxon>Flavobacterium</taxon>
    </lineage>
</organism>
<dbReference type="Proteomes" id="UP000184028">
    <property type="component" value="Unassembled WGS sequence"/>
</dbReference>